<accession>A0A9I9E1I1</accession>
<dbReference type="AlphaFoldDB" id="A0A9I9E1I1"/>
<evidence type="ECO:0000313" key="1">
    <source>
        <dbReference type="EnsemblPlants" id="MELO3C027725.2.1"/>
    </source>
</evidence>
<sequence>MRHALRACVGRACRVQSAACVCRRVPRAACPGVYVGRASKRRAACVCIG</sequence>
<protein>
    <submittedName>
        <fullName evidence="1">Uncharacterized protein</fullName>
    </submittedName>
</protein>
<proteinExistence type="predicted"/>
<name>A0A9I9E1I1_CUCME</name>
<organism evidence="1">
    <name type="scientific">Cucumis melo</name>
    <name type="common">Muskmelon</name>
    <dbReference type="NCBI Taxonomy" id="3656"/>
    <lineage>
        <taxon>Eukaryota</taxon>
        <taxon>Viridiplantae</taxon>
        <taxon>Streptophyta</taxon>
        <taxon>Embryophyta</taxon>
        <taxon>Tracheophyta</taxon>
        <taxon>Spermatophyta</taxon>
        <taxon>Magnoliopsida</taxon>
        <taxon>eudicotyledons</taxon>
        <taxon>Gunneridae</taxon>
        <taxon>Pentapetalae</taxon>
        <taxon>rosids</taxon>
        <taxon>fabids</taxon>
        <taxon>Cucurbitales</taxon>
        <taxon>Cucurbitaceae</taxon>
        <taxon>Benincaseae</taxon>
        <taxon>Cucumis</taxon>
    </lineage>
</organism>
<dbReference type="Gramene" id="MELO3C027725.2.1">
    <property type="protein sequence ID" value="MELO3C027725.2.1"/>
    <property type="gene ID" value="MELO3C027725.2"/>
</dbReference>
<dbReference type="EnsemblPlants" id="MELO3C027725.2.1">
    <property type="protein sequence ID" value="MELO3C027725.2.1"/>
    <property type="gene ID" value="MELO3C027725.2"/>
</dbReference>
<reference evidence="1" key="1">
    <citation type="submission" date="2023-03" db="UniProtKB">
        <authorList>
            <consortium name="EnsemblPlants"/>
        </authorList>
    </citation>
    <scope>IDENTIFICATION</scope>
</reference>